<dbReference type="RefSeq" id="WP_105541242.1">
    <property type="nucleotide sequence ID" value="NZ_JBBGZH010000001.1"/>
</dbReference>
<name>A0ABU8P8U3_9HYPH</name>
<gene>
    <name evidence="1" type="ORF">WH297_02795</name>
</gene>
<dbReference type="EMBL" id="JBBGZH010000001">
    <property type="protein sequence ID" value="MEJ5018673.1"/>
    <property type="molecule type" value="Genomic_DNA"/>
</dbReference>
<keyword evidence="2" id="KW-1185">Reference proteome</keyword>
<evidence type="ECO:0000313" key="2">
    <source>
        <dbReference type="Proteomes" id="UP001375812"/>
    </source>
</evidence>
<protein>
    <submittedName>
        <fullName evidence="1">Uncharacterized protein</fullName>
    </submittedName>
</protein>
<comment type="caution">
    <text evidence="1">The sequence shown here is derived from an EMBL/GenBank/DDBJ whole genome shotgun (WGS) entry which is preliminary data.</text>
</comment>
<organism evidence="1 2">
    <name type="scientific">Ochrobactrum vermis</name>
    <dbReference type="NCBI Taxonomy" id="1827297"/>
    <lineage>
        <taxon>Bacteria</taxon>
        <taxon>Pseudomonadati</taxon>
        <taxon>Pseudomonadota</taxon>
        <taxon>Alphaproteobacteria</taxon>
        <taxon>Hyphomicrobiales</taxon>
        <taxon>Brucellaceae</taxon>
        <taxon>Brucella/Ochrobactrum group</taxon>
        <taxon>Ochrobactrum</taxon>
    </lineage>
</organism>
<reference evidence="1 2" key="1">
    <citation type="submission" date="2023-12" db="EMBL/GenBank/DDBJ databases">
        <title>Gut-associated functions are favored during microbiome assembly across C. elegans life.</title>
        <authorList>
            <person name="Zimmermann J."/>
        </authorList>
    </citation>
    <scope>NUCLEOTIDE SEQUENCE [LARGE SCALE GENOMIC DNA]</scope>
    <source>
        <strain evidence="1 2">MYb71</strain>
    </source>
</reference>
<sequence>MSGNQNAVSYCFYTYVYGDDLSVSSQRFYETQTLAREDVIAFRKKLVREPGRVEPLRDVQIVKIETVPVTSQALVDHFNNLNGKLDSLIRSRSVVERINEPQVATSQSDPLS</sequence>
<accession>A0ABU8P8U3</accession>
<dbReference type="Proteomes" id="UP001375812">
    <property type="component" value="Unassembled WGS sequence"/>
</dbReference>
<proteinExistence type="predicted"/>
<evidence type="ECO:0000313" key="1">
    <source>
        <dbReference type="EMBL" id="MEJ5018673.1"/>
    </source>
</evidence>